<dbReference type="PANTHER" id="PTHR11941:SF169">
    <property type="entry name" value="(7AS)-7A-METHYL-1,5-DIOXO-2,3,5,6,7,7A-HEXAHYDRO-1H-INDENE-CARBOXYL-COA HYDROLASE"/>
    <property type="match status" value="1"/>
</dbReference>
<evidence type="ECO:0000313" key="3">
    <source>
        <dbReference type="EMBL" id="URI06617.1"/>
    </source>
</evidence>
<dbReference type="InterPro" id="IPR001753">
    <property type="entry name" value="Enoyl-CoA_hydra/iso"/>
</dbReference>
<dbReference type="PANTHER" id="PTHR11941">
    <property type="entry name" value="ENOYL-COA HYDRATASE-RELATED"/>
    <property type="match status" value="1"/>
</dbReference>
<dbReference type="InterPro" id="IPR029045">
    <property type="entry name" value="ClpP/crotonase-like_dom_sf"/>
</dbReference>
<organism evidence="3 4">
    <name type="scientific">Aquincola tertiaricarbonis</name>
    <dbReference type="NCBI Taxonomy" id="391953"/>
    <lineage>
        <taxon>Bacteria</taxon>
        <taxon>Pseudomonadati</taxon>
        <taxon>Pseudomonadota</taxon>
        <taxon>Betaproteobacteria</taxon>
        <taxon>Burkholderiales</taxon>
        <taxon>Sphaerotilaceae</taxon>
        <taxon>Aquincola</taxon>
    </lineage>
</organism>
<dbReference type="Proteomes" id="UP001056201">
    <property type="component" value="Chromosome 1"/>
</dbReference>
<evidence type="ECO:0000256" key="2">
    <source>
        <dbReference type="ARBA" id="ARBA00023239"/>
    </source>
</evidence>
<dbReference type="SUPFAM" id="SSF52096">
    <property type="entry name" value="ClpP/crotonase"/>
    <property type="match status" value="1"/>
</dbReference>
<name>A0ABY4S3N1_AQUTE</name>
<dbReference type="CDD" id="cd06558">
    <property type="entry name" value="crotonase-like"/>
    <property type="match status" value="1"/>
</dbReference>
<evidence type="ECO:0000256" key="1">
    <source>
        <dbReference type="ARBA" id="ARBA00023098"/>
    </source>
</evidence>
<keyword evidence="2" id="KW-0456">Lyase</keyword>
<evidence type="ECO:0000313" key="4">
    <source>
        <dbReference type="Proteomes" id="UP001056201"/>
    </source>
</evidence>
<protein>
    <submittedName>
        <fullName evidence="3">Enoyl-CoA hydratase-related protein</fullName>
    </submittedName>
</protein>
<keyword evidence="4" id="KW-1185">Reference proteome</keyword>
<dbReference type="Pfam" id="PF00378">
    <property type="entry name" value="ECH_1"/>
    <property type="match status" value="1"/>
</dbReference>
<reference evidence="3" key="1">
    <citation type="submission" date="2022-05" db="EMBL/GenBank/DDBJ databases">
        <title>An RpoN-dependent PEP-CTERM gene is involved in floc formation of an Aquincola tertiaricarbonis strain.</title>
        <authorList>
            <person name="Qiu D."/>
            <person name="Xia M."/>
        </authorList>
    </citation>
    <scope>NUCLEOTIDE SEQUENCE</scope>
    <source>
        <strain evidence="3">RN12</strain>
    </source>
</reference>
<gene>
    <name evidence="3" type="ORF">MW290_11990</name>
</gene>
<dbReference type="EMBL" id="CP097635">
    <property type="protein sequence ID" value="URI06617.1"/>
    <property type="molecule type" value="Genomic_DNA"/>
</dbReference>
<accession>A0ABY4S3N1</accession>
<sequence length="212" mass="22211">MSSELLTERREHTLLLTLKDPATRNRLSAQACAAGIEAINNAADAPDVHCIVLHGDGAHFCAGADLHAAGHDEPGPGGFQAAFDGLLDVMRSSPKPIIAAVEGHAVDAGFVLALACDVVIAADDACFSWTQPEAAAALSLQLPRPLAMQLLWLTEALSAQRLHGMGLANEVVPPGEAVAQALRWGHKLGNVPAERIAAAKEWYLAAAQRRVG</sequence>
<proteinExistence type="predicted"/>
<keyword evidence="1" id="KW-0443">Lipid metabolism</keyword>
<dbReference type="Gene3D" id="3.90.226.10">
    <property type="entry name" value="2-enoyl-CoA Hydratase, Chain A, domain 1"/>
    <property type="match status" value="1"/>
</dbReference>
<dbReference type="RefSeq" id="WP_250194879.1">
    <property type="nucleotide sequence ID" value="NZ_CP097635.1"/>
</dbReference>